<proteinExistence type="inferred from homology"/>
<dbReference type="EMBL" id="AP018712">
    <property type="protein sequence ID" value="BBE30128.1"/>
    <property type="molecule type" value="Genomic_DNA"/>
</dbReference>
<evidence type="ECO:0000256" key="3">
    <source>
        <dbReference type="ARBA" id="ARBA00022676"/>
    </source>
</evidence>
<dbReference type="InterPro" id="IPR050979">
    <property type="entry name" value="LD-transpeptidase"/>
</dbReference>
<dbReference type="GO" id="GO:0018104">
    <property type="term" value="P:peptidoglycan-protein cross-linking"/>
    <property type="evidence" value="ECO:0007669"/>
    <property type="project" value="TreeGrafter"/>
</dbReference>
<keyword evidence="6 9" id="KW-0133">Cell shape</keyword>
<name>A0A7G1G1U5_9BACT</name>
<organism evidence="12 13">
    <name type="scientific">Tepiditoga spiralis</name>
    <dbReference type="NCBI Taxonomy" id="2108365"/>
    <lineage>
        <taxon>Bacteria</taxon>
        <taxon>Thermotogati</taxon>
        <taxon>Thermotogota</taxon>
        <taxon>Thermotogae</taxon>
        <taxon>Petrotogales</taxon>
        <taxon>Petrotogaceae</taxon>
        <taxon>Tepiditoga</taxon>
    </lineage>
</organism>
<dbReference type="Pfam" id="PF01476">
    <property type="entry name" value="LysM"/>
    <property type="match status" value="1"/>
</dbReference>
<dbReference type="RefSeq" id="WP_232521257.1">
    <property type="nucleotide sequence ID" value="NZ_AP018712.1"/>
</dbReference>
<evidence type="ECO:0000256" key="6">
    <source>
        <dbReference type="ARBA" id="ARBA00022960"/>
    </source>
</evidence>
<accession>A0A7G1G1U5</accession>
<evidence type="ECO:0000313" key="13">
    <source>
        <dbReference type="Proteomes" id="UP000516361"/>
    </source>
</evidence>
<sequence length="398" mass="46221">MLKKVVKEILVLLFVIISLVSFPNNFSISIVDYDEEKQLVNINLSCKFIPVEKPSVIVFYGDFQKHVDLLKRTNKKYNFFISLKDKPETFFSIFIKGMDVIGNKKIDTFMNFFNTSDFIPKIKFLVVSTIEENGINYHISYEANAKLSYYSFDFDEKNVSSIEELKDEFFKSNEGFHKIHIEFKNRFGFISSIDTKVLKIKNYVFSEKILKPMAKEKKVGFHIVKKGESIYKIADEYKINPGEIVKLNNIKDPSKIYVGQPLIIGRVKYFESPIQLKINMAKNLMKMYYGSTLLKVYPVAVGRSDSTPPGYYKIMYQEKEPALYWYGEYIKPGSIINGIGSRWLQLSEKQYGIHGTTKPWEIGKRISHGCIRMLNKDVEEVEFLCDLGTEVYVEKGEE</sequence>
<keyword evidence="13" id="KW-1185">Reference proteome</keyword>
<dbReference type="InterPro" id="IPR018392">
    <property type="entry name" value="LysM"/>
</dbReference>
<comment type="similarity">
    <text evidence="2">Belongs to the YkuD family.</text>
</comment>
<feature type="active site" description="Proton donor/acceptor" evidence="9">
    <location>
        <position position="354"/>
    </location>
</feature>
<feature type="domain" description="L,D-TPase catalytic" evidence="11">
    <location>
        <begin position="274"/>
        <end position="394"/>
    </location>
</feature>
<comment type="pathway">
    <text evidence="1 9">Cell wall biogenesis; peptidoglycan biosynthesis.</text>
</comment>
<evidence type="ECO:0000256" key="5">
    <source>
        <dbReference type="ARBA" id="ARBA00022801"/>
    </source>
</evidence>
<gene>
    <name evidence="12" type="ORF">OSSY52_02690</name>
</gene>
<dbReference type="GO" id="GO:0008360">
    <property type="term" value="P:regulation of cell shape"/>
    <property type="evidence" value="ECO:0007669"/>
    <property type="project" value="UniProtKB-UniRule"/>
</dbReference>
<dbReference type="InterPro" id="IPR005490">
    <property type="entry name" value="LD_TPept_cat_dom"/>
</dbReference>
<protein>
    <submittedName>
        <fullName evidence="12">Uncharacterized protein</fullName>
    </submittedName>
</protein>
<dbReference type="Proteomes" id="UP000516361">
    <property type="component" value="Chromosome"/>
</dbReference>
<dbReference type="GO" id="GO:0005576">
    <property type="term" value="C:extracellular region"/>
    <property type="evidence" value="ECO:0007669"/>
    <property type="project" value="TreeGrafter"/>
</dbReference>
<dbReference type="SUPFAM" id="SSF141523">
    <property type="entry name" value="L,D-transpeptidase catalytic domain-like"/>
    <property type="match status" value="1"/>
</dbReference>
<dbReference type="AlphaFoldDB" id="A0A7G1G1U5"/>
<dbReference type="SMART" id="SM00257">
    <property type="entry name" value="LysM"/>
    <property type="match status" value="1"/>
</dbReference>
<dbReference type="InterPro" id="IPR036779">
    <property type="entry name" value="LysM_dom_sf"/>
</dbReference>
<keyword evidence="3" id="KW-0328">Glycosyltransferase</keyword>
<dbReference type="Gene3D" id="3.10.350.10">
    <property type="entry name" value="LysM domain"/>
    <property type="match status" value="1"/>
</dbReference>
<dbReference type="PROSITE" id="PS51782">
    <property type="entry name" value="LYSM"/>
    <property type="match status" value="1"/>
</dbReference>
<evidence type="ECO:0000256" key="4">
    <source>
        <dbReference type="ARBA" id="ARBA00022679"/>
    </source>
</evidence>
<evidence type="ECO:0000313" key="12">
    <source>
        <dbReference type="EMBL" id="BBE30128.1"/>
    </source>
</evidence>
<feature type="active site" description="Nucleophile" evidence="9">
    <location>
        <position position="370"/>
    </location>
</feature>
<dbReference type="InterPro" id="IPR038063">
    <property type="entry name" value="Transpep_catalytic_dom"/>
</dbReference>
<evidence type="ECO:0000256" key="1">
    <source>
        <dbReference type="ARBA" id="ARBA00004752"/>
    </source>
</evidence>
<dbReference type="GO" id="GO:0071555">
    <property type="term" value="P:cell wall organization"/>
    <property type="evidence" value="ECO:0007669"/>
    <property type="project" value="UniProtKB-UniRule"/>
</dbReference>
<dbReference type="GO" id="GO:0016757">
    <property type="term" value="F:glycosyltransferase activity"/>
    <property type="evidence" value="ECO:0007669"/>
    <property type="project" value="UniProtKB-KW"/>
</dbReference>
<evidence type="ECO:0000256" key="9">
    <source>
        <dbReference type="PROSITE-ProRule" id="PRU01373"/>
    </source>
</evidence>
<evidence type="ECO:0000256" key="7">
    <source>
        <dbReference type="ARBA" id="ARBA00022984"/>
    </source>
</evidence>
<dbReference type="UniPathway" id="UPA00219"/>
<dbReference type="CDD" id="cd16913">
    <property type="entry name" value="YkuD_like"/>
    <property type="match status" value="1"/>
</dbReference>
<evidence type="ECO:0000259" key="10">
    <source>
        <dbReference type="PROSITE" id="PS51782"/>
    </source>
</evidence>
<dbReference type="KEGG" id="ocy:OSSY52_02690"/>
<keyword evidence="8 9" id="KW-0961">Cell wall biogenesis/degradation</keyword>
<dbReference type="PANTHER" id="PTHR30582">
    <property type="entry name" value="L,D-TRANSPEPTIDASE"/>
    <property type="match status" value="1"/>
</dbReference>
<dbReference type="InParanoid" id="A0A7G1G1U5"/>
<dbReference type="PROSITE" id="PS52029">
    <property type="entry name" value="LD_TPASE"/>
    <property type="match status" value="1"/>
</dbReference>
<evidence type="ECO:0000256" key="8">
    <source>
        <dbReference type="ARBA" id="ARBA00023316"/>
    </source>
</evidence>
<feature type="domain" description="LysM" evidence="10">
    <location>
        <begin position="220"/>
        <end position="264"/>
    </location>
</feature>
<dbReference type="SUPFAM" id="SSF54106">
    <property type="entry name" value="LysM domain"/>
    <property type="match status" value="1"/>
</dbReference>
<dbReference type="GO" id="GO:0071972">
    <property type="term" value="F:peptidoglycan L,D-transpeptidase activity"/>
    <property type="evidence" value="ECO:0007669"/>
    <property type="project" value="TreeGrafter"/>
</dbReference>
<keyword evidence="7 9" id="KW-0573">Peptidoglycan synthesis</keyword>
<evidence type="ECO:0000256" key="2">
    <source>
        <dbReference type="ARBA" id="ARBA00005992"/>
    </source>
</evidence>
<reference evidence="12 13" key="1">
    <citation type="submission" date="2018-06" db="EMBL/GenBank/DDBJ databases">
        <title>Genome sequencing of Oceanotoga sp. sy52.</title>
        <authorList>
            <person name="Mori K."/>
        </authorList>
    </citation>
    <scope>NUCLEOTIDE SEQUENCE [LARGE SCALE GENOMIC DNA]</scope>
    <source>
        <strain evidence="13">sy52</strain>
    </source>
</reference>
<keyword evidence="4" id="KW-0808">Transferase</keyword>
<keyword evidence="5" id="KW-0378">Hydrolase</keyword>
<dbReference type="Pfam" id="PF03734">
    <property type="entry name" value="YkuD"/>
    <property type="match status" value="1"/>
</dbReference>
<dbReference type="PANTHER" id="PTHR30582:SF24">
    <property type="entry name" value="L,D-TRANSPEPTIDASE ERFK_SRFK-RELATED"/>
    <property type="match status" value="1"/>
</dbReference>
<evidence type="ECO:0000259" key="11">
    <source>
        <dbReference type="PROSITE" id="PS52029"/>
    </source>
</evidence>
<dbReference type="CDD" id="cd00118">
    <property type="entry name" value="LysM"/>
    <property type="match status" value="1"/>
</dbReference>
<dbReference type="Gene3D" id="2.40.440.10">
    <property type="entry name" value="L,D-transpeptidase catalytic domain-like"/>
    <property type="match status" value="1"/>
</dbReference>